<proteinExistence type="predicted"/>
<comment type="caution">
    <text evidence="2">The sequence shown here is derived from an EMBL/GenBank/DDBJ whole genome shotgun (WGS) entry which is preliminary data.</text>
</comment>
<organism evidence="2 3">
    <name type="scientific">Thalassiosira oceanica</name>
    <name type="common">Marine diatom</name>
    <dbReference type="NCBI Taxonomy" id="159749"/>
    <lineage>
        <taxon>Eukaryota</taxon>
        <taxon>Sar</taxon>
        <taxon>Stramenopiles</taxon>
        <taxon>Ochrophyta</taxon>
        <taxon>Bacillariophyta</taxon>
        <taxon>Coscinodiscophyceae</taxon>
        <taxon>Thalassiosirophycidae</taxon>
        <taxon>Thalassiosirales</taxon>
        <taxon>Thalassiosiraceae</taxon>
        <taxon>Thalassiosira</taxon>
    </lineage>
</organism>
<protein>
    <recommendedName>
        <fullName evidence="4">RxLR effector protein</fullName>
    </recommendedName>
</protein>
<reference evidence="2 3" key="1">
    <citation type="journal article" date="2012" name="Genome Biol.">
        <title>Genome and low-iron response of an oceanic diatom adapted to chronic iron limitation.</title>
        <authorList>
            <person name="Lommer M."/>
            <person name="Specht M."/>
            <person name="Roy A.S."/>
            <person name="Kraemer L."/>
            <person name="Andreson R."/>
            <person name="Gutowska M.A."/>
            <person name="Wolf J."/>
            <person name="Bergner S.V."/>
            <person name="Schilhabel M.B."/>
            <person name="Klostermeier U.C."/>
            <person name="Beiko R.G."/>
            <person name="Rosenstiel P."/>
            <person name="Hippler M."/>
            <person name="Laroche J."/>
        </authorList>
    </citation>
    <scope>NUCLEOTIDE SEQUENCE [LARGE SCALE GENOMIC DNA]</scope>
    <source>
        <strain evidence="2 3">CCMP1005</strain>
    </source>
</reference>
<gene>
    <name evidence="2" type="ORF">THAOC_16133</name>
</gene>
<dbReference type="AlphaFoldDB" id="K0SYG3"/>
<dbReference type="EMBL" id="AGNL01018373">
    <property type="protein sequence ID" value="EJK63227.1"/>
    <property type="molecule type" value="Genomic_DNA"/>
</dbReference>
<name>K0SYG3_THAOC</name>
<feature type="signal peptide" evidence="1">
    <location>
        <begin position="1"/>
        <end position="19"/>
    </location>
</feature>
<sequence length="85" mass="9141">MKVLVAAVSALYGASQVSAFAPTRSVVRSQQSVVGVPTSALSMADDDKVFDQEAFIAESKEMRLKYLEDQAVSDPAIGRMRSIDC</sequence>
<dbReference type="OrthoDB" id="7869097at2759"/>
<accession>K0SYG3</accession>
<dbReference type="Proteomes" id="UP000266841">
    <property type="component" value="Unassembled WGS sequence"/>
</dbReference>
<feature type="chain" id="PRO_5003837463" description="RxLR effector protein" evidence="1">
    <location>
        <begin position="20"/>
        <end position="85"/>
    </location>
</feature>
<evidence type="ECO:0008006" key="4">
    <source>
        <dbReference type="Google" id="ProtNLM"/>
    </source>
</evidence>
<keyword evidence="1" id="KW-0732">Signal</keyword>
<keyword evidence="3" id="KW-1185">Reference proteome</keyword>
<evidence type="ECO:0000256" key="1">
    <source>
        <dbReference type="SAM" id="SignalP"/>
    </source>
</evidence>
<evidence type="ECO:0000313" key="3">
    <source>
        <dbReference type="Proteomes" id="UP000266841"/>
    </source>
</evidence>
<evidence type="ECO:0000313" key="2">
    <source>
        <dbReference type="EMBL" id="EJK63227.1"/>
    </source>
</evidence>